<dbReference type="PANTHER" id="PTHR35450:SF2">
    <property type="entry name" value="REVERSE TRANSCRIPTASE DOMAIN-CONTAINING PROTEIN"/>
    <property type="match status" value="1"/>
</dbReference>
<evidence type="ECO:0000313" key="2">
    <source>
        <dbReference type="Proteomes" id="UP000887566"/>
    </source>
</evidence>
<proteinExistence type="predicted"/>
<dbReference type="WBParaSite" id="PSAMB.scaffold8985size5506.g31987.t1">
    <property type="protein sequence ID" value="PSAMB.scaffold8985size5506.g31987.t1"/>
    <property type="gene ID" value="PSAMB.scaffold8985size5506.g31987"/>
</dbReference>
<reference evidence="3" key="1">
    <citation type="submission" date="2022-11" db="UniProtKB">
        <authorList>
            <consortium name="WormBaseParasite"/>
        </authorList>
    </citation>
    <scope>IDENTIFICATION</scope>
</reference>
<accession>A0A914XM72</accession>
<sequence>MEADGYRVRAGEKSRGAQLVIIHQFYMDDLKCYASSTKALNHMYTAVTKVSNAIGLSVNPQKCAQAHKPARGLTIKPEEKLHDIQDTNWTYQYLGIEQKALPDPEKSLQEVRKGLKARNNFIWKSDLTAGQKVRAYNTCVAPILRYALNCGMRPGRQFESTQKRLRNWDTKMRVLLSKTKARYRLRSRITVVEIAVAFYT</sequence>
<feature type="domain" description="Reverse transcriptase" evidence="1">
    <location>
        <begin position="21"/>
        <end position="97"/>
    </location>
</feature>
<dbReference type="Proteomes" id="UP000887566">
    <property type="component" value="Unplaced"/>
</dbReference>
<dbReference type="Pfam" id="PF00078">
    <property type="entry name" value="RVT_1"/>
    <property type="match status" value="1"/>
</dbReference>
<evidence type="ECO:0000313" key="3">
    <source>
        <dbReference type="WBParaSite" id="PSAMB.scaffold8985size5506.g31987.t1"/>
    </source>
</evidence>
<dbReference type="AlphaFoldDB" id="A0A914XM72"/>
<dbReference type="PANTHER" id="PTHR35450">
    <property type="entry name" value="REVERSE TRANSCRIPTASE DOMAIN-CONTAINING PROTEIN"/>
    <property type="match status" value="1"/>
</dbReference>
<evidence type="ECO:0000259" key="1">
    <source>
        <dbReference type="Pfam" id="PF00078"/>
    </source>
</evidence>
<name>A0A914XM72_9BILA</name>
<dbReference type="InterPro" id="IPR000477">
    <property type="entry name" value="RT_dom"/>
</dbReference>
<organism evidence="2 3">
    <name type="scientific">Plectus sambesii</name>
    <dbReference type="NCBI Taxonomy" id="2011161"/>
    <lineage>
        <taxon>Eukaryota</taxon>
        <taxon>Metazoa</taxon>
        <taxon>Ecdysozoa</taxon>
        <taxon>Nematoda</taxon>
        <taxon>Chromadorea</taxon>
        <taxon>Plectida</taxon>
        <taxon>Plectina</taxon>
        <taxon>Plectoidea</taxon>
        <taxon>Plectidae</taxon>
        <taxon>Plectus</taxon>
    </lineage>
</organism>
<keyword evidence="2" id="KW-1185">Reference proteome</keyword>
<protein>
    <submittedName>
        <fullName evidence="3">Reverse transcriptase domain-containing protein</fullName>
    </submittedName>
</protein>